<evidence type="ECO:0000256" key="1">
    <source>
        <dbReference type="ARBA" id="ARBA00022549"/>
    </source>
</evidence>
<dbReference type="InterPro" id="IPR000357">
    <property type="entry name" value="HEAT"/>
</dbReference>
<protein>
    <submittedName>
        <fullName evidence="8">NACHT domain-containing protein</fullName>
    </submittedName>
</protein>
<keyword evidence="6" id="KW-0812">Transmembrane</keyword>
<dbReference type="Pfam" id="PF02985">
    <property type="entry name" value="HEAT"/>
    <property type="match status" value="1"/>
</dbReference>
<feature type="domain" description="NACHT C-terminal Helical" evidence="7">
    <location>
        <begin position="550"/>
        <end position="590"/>
    </location>
</feature>
<reference evidence="8 9" key="1">
    <citation type="journal article" date="2018" name="ACS Chem. Biol.">
        <title>Ketoreductase domain dysfunction expands chemodiversity: malyngamide biosynthesis in the cyanobacterium Okeania hirsuta.</title>
        <authorList>
            <person name="Moss N.A."/>
            <person name="Leao T."/>
            <person name="Rankin M."/>
            <person name="McCullough T.M."/>
            <person name="Qu P."/>
            <person name="Korobeynikov A."/>
            <person name="Smith J.L."/>
            <person name="Gerwick L."/>
            <person name="Gerwick W.H."/>
        </authorList>
    </citation>
    <scope>NUCLEOTIDE SEQUENCE [LARGE SCALE GENOMIC DNA]</scope>
    <source>
        <strain evidence="8 9">PAB10Feb10-1</strain>
    </source>
</reference>
<dbReference type="PANTHER" id="PTHR12697:SF20">
    <property type="entry name" value="HEAT REPEAT-CONTAINING PROTEIN 4"/>
    <property type="match status" value="1"/>
</dbReference>
<dbReference type="EMBL" id="RCBY01000278">
    <property type="protein sequence ID" value="RQH26174.1"/>
    <property type="molecule type" value="Genomic_DNA"/>
</dbReference>
<dbReference type="Pfam" id="PF22731">
    <property type="entry name" value="NCH4"/>
    <property type="match status" value="1"/>
</dbReference>
<evidence type="ECO:0000256" key="5">
    <source>
        <dbReference type="SAM" id="MobiDB-lite"/>
    </source>
</evidence>
<keyword evidence="1" id="KW-0042">Antenna complex</keyword>
<evidence type="ECO:0000256" key="4">
    <source>
        <dbReference type="ARBA" id="ARBA00045876"/>
    </source>
</evidence>
<dbReference type="InterPro" id="IPR004155">
    <property type="entry name" value="PBS_lyase_HEAT"/>
</dbReference>
<comment type="function">
    <text evidence="4">Catalyzes the hydroxylation of the N(6)-(4-aminobutyl)-L-lysine intermediate produced by deoxyhypusine synthase/DHPS on a critical lysine of the eukaryotic translation initiation factor 5A/eIF-5A. This is the second step of the post-translational modification of that lysine into an unusual amino acid residue named hypusine. Hypusination is unique to mature eIF-5A factor and is essential for its function.</text>
</comment>
<keyword evidence="9" id="KW-1185">Reference proteome</keyword>
<dbReference type="InterPro" id="IPR054589">
    <property type="entry name" value="NCH4"/>
</dbReference>
<evidence type="ECO:0000313" key="9">
    <source>
        <dbReference type="Proteomes" id="UP000269154"/>
    </source>
</evidence>
<gene>
    <name evidence="8" type="ORF">D5R40_28460</name>
</gene>
<feature type="compositionally biased region" description="Polar residues" evidence="5">
    <location>
        <begin position="64"/>
        <end position="76"/>
    </location>
</feature>
<name>A0A3N6P0J7_9CYAN</name>
<dbReference type="GO" id="GO:0019135">
    <property type="term" value="F:deoxyhypusine monooxygenase activity"/>
    <property type="evidence" value="ECO:0007669"/>
    <property type="project" value="TreeGrafter"/>
</dbReference>
<dbReference type="InterPro" id="IPR016024">
    <property type="entry name" value="ARM-type_fold"/>
</dbReference>
<feature type="transmembrane region" description="Helical" evidence="6">
    <location>
        <begin position="88"/>
        <end position="113"/>
    </location>
</feature>
<comment type="caution">
    <text evidence="8">The sequence shown here is derived from an EMBL/GenBank/DDBJ whole genome shotgun (WGS) entry which is preliminary data.</text>
</comment>
<evidence type="ECO:0000256" key="2">
    <source>
        <dbReference type="ARBA" id="ARBA00022737"/>
    </source>
</evidence>
<keyword evidence="6" id="KW-1133">Transmembrane helix</keyword>
<evidence type="ECO:0000259" key="7">
    <source>
        <dbReference type="Pfam" id="PF22731"/>
    </source>
</evidence>
<evidence type="ECO:0000256" key="3">
    <source>
        <dbReference type="ARBA" id="ARBA00022738"/>
    </source>
</evidence>
<keyword evidence="3" id="KW-0605">Phycobilisome</keyword>
<dbReference type="Gene3D" id="3.40.50.300">
    <property type="entry name" value="P-loop containing nucleotide triphosphate hydrolases"/>
    <property type="match status" value="1"/>
</dbReference>
<dbReference type="InterPro" id="IPR027417">
    <property type="entry name" value="P-loop_NTPase"/>
</dbReference>
<evidence type="ECO:0000256" key="6">
    <source>
        <dbReference type="SAM" id="Phobius"/>
    </source>
</evidence>
<dbReference type="SUPFAM" id="SSF48371">
    <property type="entry name" value="ARM repeat"/>
    <property type="match status" value="1"/>
</dbReference>
<keyword evidence="6" id="KW-0472">Membrane</keyword>
<dbReference type="PROSITE" id="PS50077">
    <property type="entry name" value="HEAT_REPEAT"/>
    <property type="match status" value="1"/>
</dbReference>
<sequence>MVKPPKQTLLAVLKIALVSTSLPLIVTSLSPLYPSTKQINSLVFAQENVKPNPQPTASLEPKKTSQPTEQKTQENSENSDDEKDWEGWLILIFVLTSLYLGILWFRPLLLLVLPAELKIPKTPITPEVKLPVAILRFLKYRPRVLDAWVEKHLETFQQKFLENETVEERKDYVSLPVELNSQEIDELTAETLSEPFKKEKRVRLLIWGEGGSGKTTIACQIAKWAMKKQHQSKALAKHLMLPVLIEKEIDNTGDGIKPIMEAIMAEIQELIDNEQMIVDELLVKQLLRKRRILLIVDRYSEMSQETQGKFNPDSKEFPANALIVTSRIEEDFRGIDIKIKTLRFDGGKLAYFIEQYLKECGKWHLFEADQEDFLQECAQLARIVGEQKTITVLLAKLYAEKMINSKENNFTSEGSLDNIPDLILNHLEKLNRQGERETKSEYPTIKQDAQLIAWKCLEQNYRPSYAEREAVVKAFEDLGRNDATLCLEYFEKHLRLLKSIGYGERKDRNKIRFALDPLAEYLAALYLVEQNKDDEEKWREFLVTAEEKLGKEEIKGFLLAARDCCLAKGSELRVPSFVADEIGKLAGLDLEELEKELERQRIKRLVRNLFAPGATVRDRLDDLRKIGGSGSVAKFVVLDIVKCLKDEDSSVRYSAAQTLANLGNGSEPVVQALLLLLQDEKPGVRNSAAQVLGNLGNGSEPVVQALLPLLQDEKPGVRSSATQVLGNLGNDSEPVVQALLPLLQDEDSLVRYSAAEALVKLGNGSEPVVQVLLALLLDEDLWVRDSAAEALKKLGINSKLEK</sequence>
<dbReference type="GO" id="GO:0030089">
    <property type="term" value="C:phycobilisome"/>
    <property type="evidence" value="ECO:0007669"/>
    <property type="project" value="UniProtKB-KW"/>
</dbReference>
<dbReference type="InterPro" id="IPR011989">
    <property type="entry name" value="ARM-like"/>
</dbReference>
<proteinExistence type="predicted"/>
<organism evidence="8 9">
    <name type="scientific">Okeania hirsuta</name>
    <dbReference type="NCBI Taxonomy" id="1458930"/>
    <lineage>
        <taxon>Bacteria</taxon>
        <taxon>Bacillati</taxon>
        <taxon>Cyanobacteriota</taxon>
        <taxon>Cyanophyceae</taxon>
        <taxon>Oscillatoriophycideae</taxon>
        <taxon>Oscillatoriales</taxon>
        <taxon>Microcoleaceae</taxon>
        <taxon>Okeania</taxon>
    </lineage>
</organism>
<dbReference type="RefSeq" id="WP_124155521.1">
    <property type="nucleotide sequence ID" value="NZ_CAWOLW010000199.1"/>
</dbReference>
<dbReference type="PANTHER" id="PTHR12697">
    <property type="entry name" value="PBS LYASE HEAT-LIKE PROTEIN"/>
    <property type="match status" value="1"/>
</dbReference>
<dbReference type="Pfam" id="PF13646">
    <property type="entry name" value="HEAT_2"/>
    <property type="match status" value="1"/>
</dbReference>
<dbReference type="AlphaFoldDB" id="A0A3N6P0J7"/>
<evidence type="ECO:0000313" key="8">
    <source>
        <dbReference type="EMBL" id="RQH26174.1"/>
    </source>
</evidence>
<accession>A0A3N6P0J7</accession>
<keyword evidence="2" id="KW-0677">Repeat</keyword>
<dbReference type="SMART" id="SM00567">
    <property type="entry name" value="EZ_HEAT"/>
    <property type="match status" value="4"/>
</dbReference>
<dbReference type="SUPFAM" id="SSF52540">
    <property type="entry name" value="P-loop containing nucleoside triphosphate hydrolases"/>
    <property type="match status" value="1"/>
</dbReference>
<dbReference type="OrthoDB" id="507160at2"/>
<dbReference type="Proteomes" id="UP000269154">
    <property type="component" value="Unassembled WGS sequence"/>
</dbReference>
<dbReference type="Gene3D" id="1.25.10.10">
    <property type="entry name" value="Leucine-rich Repeat Variant"/>
    <property type="match status" value="1"/>
</dbReference>
<feature type="region of interest" description="Disordered" evidence="5">
    <location>
        <begin position="52"/>
        <end position="81"/>
    </location>
</feature>
<dbReference type="InterPro" id="IPR021133">
    <property type="entry name" value="HEAT_type_2"/>
</dbReference>